<keyword evidence="3 4" id="KW-0012">Acyltransferase</keyword>
<dbReference type="PANTHER" id="PTHR30098">
    <property type="entry name" value="LEUCYL/PHENYLALANYL-TRNA--PROTEIN TRANSFERASE"/>
    <property type="match status" value="1"/>
</dbReference>
<dbReference type="SUPFAM" id="SSF55729">
    <property type="entry name" value="Acyl-CoA N-acyltransferases (Nat)"/>
    <property type="match status" value="1"/>
</dbReference>
<dbReference type="PANTHER" id="PTHR30098:SF2">
    <property type="entry name" value="LEUCYL_PHENYLALANYL-TRNA--PROTEIN TRANSFERASE"/>
    <property type="match status" value="1"/>
</dbReference>
<keyword evidence="2 4" id="KW-0808">Transferase</keyword>
<keyword evidence="6" id="KW-1185">Reference proteome</keyword>
<dbReference type="Pfam" id="PF03588">
    <property type="entry name" value="Leu_Phe_trans"/>
    <property type="match status" value="1"/>
</dbReference>
<reference evidence="5 6" key="1">
    <citation type="submission" date="2021-12" db="EMBL/GenBank/DDBJ databases">
        <title>Discovery of the Pendulisporaceae a myxobacterial family with distinct sporulation behavior and unique specialized metabolism.</title>
        <authorList>
            <person name="Garcia R."/>
            <person name="Popoff A."/>
            <person name="Bader C.D."/>
            <person name="Loehr J."/>
            <person name="Walesch S."/>
            <person name="Walt C."/>
            <person name="Boldt J."/>
            <person name="Bunk B."/>
            <person name="Haeckl F.J.F.P.J."/>
            <person name="Gunesch A.P."/>
            <person name="Birkelbach J."/>
            <person name="Nuebel U."/>
            <person name="Pietschmann T."/>
            <person name="Bach T."/>
            <person name="Mueller R."/>
        </authorList>
    </citation>
    <scope>NUCLEOTIDE SEQUENCE [LARGE SCALE GENOMIC DNA]</scope>
    <source>
        <strain evidence="5 6">MSr11954</strain>
    </source>
</reference>
<evidence type="ECO:0000256" key="3">
    <source>
        <dbReference type="ARBA" id="ARBA00023315"/>
    </source>
</evidence>
<dbReference type="RefSeq" id="WP_394823782.1">
    <property type="nucleotide sequence ID" value="NZ_CP089984.1"/>
</dbReference>
<gene>
    <name evidence="4 5" type="primary">aat</name>
    <name evidence="5" type="ORF">LZC94_40845</name>
</gene>
<evidence type="ECO:0000256" key="1">
    <source>
        <dbReference type="ARBA" id="ARBA00022490"/>
    </source>
</evidence>
<evidence type="ECO:0000313" key="6">
    <source>
        <dbReference type="Proteomes" id="UP001370348"/>
    </source>
</evidence>
<dbReference type="HAMAP" id="MF_00688">
    <property type="entry name" value="Leu_Phe_trans"/>
    <property type="match status" value="1"/>
</dbReference>
<comment type="function">
    <text evidence="4">Functions in the N-end rule pathway of protein degradation where it conjugates Leu, Phe and, less efficiently, Met from aminoacyl-tRNAs to the N-termini of proteins containing an N-terminal arginine or lysine.</text>
</comment>
<dbReference type="InterPro" id="IPR042203">
    <property type="entry name" value="Leu/Phe-tRNA_Trfase_C"/>
</dbReference>
<evidence type="ECO:0000256" key="2">
    <source>
        <dbReference type="ARBA" id="ARBA00022679"/>
    </source>
</evidence>
<protein>
    <recommendedName>
        <fullName evidence="4">Leucyl/phenylalanyl-tRNA--protein transferase</fullName>
        <ecNumber evidence="4">2.3.2.6</ecNumber>
    </recommendedName>
    <alternativeName>
        <fullName evidence="4">L/F-transferase</fullName>
    </alternativeName>
    <alternativeName>
        <fullName evidence="4">Leucyltransferase</fullName>
    </alternativeName>
    <alternativeName>
        <fullName evidence="4">Phenyalanyltransferase</fullName>
    </alternativeName>
</protein>
<evidence type="ECO:0000256" key="4">
    <source>
        <dbReference type="HAMAP-Rule" id="MF_00688"/>
    </source>
</evidence>
<comment type="catalytic activity">
    <reaction evidence="4">
        <text>N-terminal L-lysyl-[protein] + L-leucyl-tRNA(Leu) = N-terminal L-leucyl-L-lysyl-[protein] + tRNA(Leu) + H(+)</text>
        <dbReference type="Rhea" id="RHEA:12340"/>
        <dbReference type="Rhea" id="RHEA-COMP:9613"/>
        <dbReference type="Rhea" id="RHEA-COMP:9622"/>
        <dbReference type="Rhea" id="RHEA-COMP:12670"/>
        <dbReference type="Rhea" id="RHEA-COMP:12671"/>
        <dbReference type="ChEBI" id="CHEBI:15378"/>
        <dbReference type="ChEBI" id="CHEBI:65249"/>
        <dbReference type="ChEBI" id="CHEBI:78442"/>
        <dbReference type="ChEBI" id="CHEBI:78494"/>
        <dbReference type="ChEBI" id="CHEBI:133043"/>
        <dbReference type="EC" id="2.3.2.6"/>
    </reaction>
</comment>
<proteinExistence type="inferred from homology"/>
<sequence length="222" mass="24941">MRATEPPRTEIVFPDPRGTPEPGIVAVGSDFRPGTLLQAYRSGIFPWPHGHHVLWFSPDPRAILPLEGELHWSRSLRRTLRRHPFEVTVDQAFVEVMRACGYTRDATWITPALARGYTALHKLGWAHSVEVWEHQGERRELVGGIYGMAIGGLFAGESMFHTRTDASKIAFATLAGRLQTRGFVLFDVQVMSDHLASLGCIDVSRHEYLARLERALEVDVGF</sequence>
<dbReference type="GO" id="GO:0008914">
    <property type="term" value="F:leucyl-tRNA--protein transferase activity"/>
    <property type="evidence" value="ECO:0007669"/>
    <property type="project" value="UniProtKB-EC"/>
</dbReference>
<dbReference type="NCBIfam" id="TIGR00667">
    <property type="entry name" value="aat"/>
    <property type="match status" value="1"/>
</dbReference>
<dbReference type="EC" id="2.3.2.6" evidence="4"/>
<comment type="catalytic activity">
    <reaction evidence="4">
        <text>L-phenylalanyl-tRNA(Phe) + an N-terminal L-alpha-aminoacyl-[protein] = an N-terminal L-phenylalanyl-L-alpha-aminoacyl-[protein] + tRNA(Phe)</text>
        <dbReference type="Rhea" id="RHEA:43632"/>
        <dbReference type="Rhea" id="RHEA-COMP:9668"/>
        <dbReference type="Rhea" id="RHEA-COMP:9699"/>
        <dbReference type="Rhea" id="RHEA-COMP:10636"/>
        <dbReference type="Rhea" id="RHEA-COMP:10637"/>
        <dbReference type="ChEBI" id="CHEBI:78442"/>
        <dbReference type="ChEBI" id="CHEBI:78531"/>
        <dbReference type="ChEBI" id="CHEBI:78597"/>
        <dbReference type="ChEBI" id="CHEBI:83561"/>
        <dbReference type="EC" id="2.3.2.6"/>
    </reaction>
</comment>
<comment type="similarity">
    <text evidence="4">Belongs to the L/F-transferase family.</text>
</comment>
<name>A0ABZ2LTV5_9BACT</name>
<accession>A0ABZ2LTV5</accession>
<keyword evidence="1 4" id="KW-0963">Cytoplasm</keyword>
<evidence type="ECO:0000313" key="5">
    <source>
        <dbReference type="EMBL" id="WXB14165.1"/>
    </source>
</evidence>
<comment type="subcellular location">
    <subcellularLocation>
        <location evidence="4">Cytoplasm</location>
    </subcellularLocation>
</comment>
<comment type="catalytic activity">
    <reaction evidence="4">
        <text>N-terminal L-arginyl-[protein] + L-leucyl-tRNA(Leu) = N-terminal L-leucyl-L-arginyl-[protein] + tRNA(Leu) + H(+)</text>
        <dbReference type="Rhea" id="RHEA:50416"/>
        <dbReference type="Rhea" id="RHEA-COMP:9613"/>
        <dbReference type="Rhea" id="RHEA-COMP:9622"/>
        <dbReference type="Rhea" id="RHEA-COMP:12672"/>
        <dbReference type="Rhea" id="RHEA-COMP:12673"/>
        <dbReference type="ChEBI" id="CHEBI:15378"/>
        <dbReference type="ChEBI" id="CHEBI:64719"/>
        <dbReference type="ChEBI" id="CHEBI:78442"/>
        <dbReference type="ChEBI" id="CHEBI:78494"/>
        <dbReference type="ChEBI" id="CHEBI:133044"/>
        <dbReference type="EC" id="2.3.2.6"/>
    </reaction>
</comment>
<dbReference type="InterPro" id="IPR004616">
    <property type="entry name" value="Leu/Phe-tRNA_Trfase"/>
</dbReference>
<dbReference type="EMBL" id="CP089984">
    <property type="protein sequence ID" value="WXB14165.1"/>
    <property type="molecule type" value="Genomic_DNA"/>
</dbReference>
<dbReference type="Gene3D" id="3.30.70.3550">
    <property type="entry name" value="Leucyl/phenylalanyl-tRNA-protein transferase, N-terminal domain"/>
    <property type="match status" value="1"/>
</dbReference>
<organism evidence="5 6">
    <name type="scientific">Pendulispora albinea</name>
    <dbReference type="NCBI Taxonomy" id="2741071"/>
    <lineage>
        <taxon>Bacteria</taxon>
        <taxon>Pseudomonadati</taxon>
        <taxon>Myxococcota</taxon>
        <taxon>Myxococcia</taxon>
        <taxon>Myxococcales</taxon>
        <taxon>Sorangiineae</taxon>
        <taxon>Pendulisporaceae</taxon>
        <taxon>Pendulispora</taxon>
    </lineage>
</organism>
<dbReference type="Gene3D" id="3.40.630.70">
    <property type="entry name" value="Leucyl/phenylalanyl-tRNA-protein transferase, C-terminal domain"/>
    <property type="match status" value="1"/>
</dbReference>
<dbReference type="Proteomes" id="UP001370348">
    <property type="component" value="Chromosome"/>
</dbReference>
<dbReference type="InterPro" id="IPR042221">
    <property type="entry name" value="Leu/Phe-tRNA_Trfase_N"/>
</dbReference>
<dbReference type="InterPro" id="IPR016181">
    <property type="entry name" value="Acyl_CoA_acyltransferase"/>
</dbReference>